<reference evidence="2" key="2">
    <citation type="journal article" date="2022" name="Res Sq">
        <title>Comparative Genomics Reveals Insights into the Divergent Evolution of Astigmatic Mites and Household Pest Adaptations.</title>
        <authorList>
            <person name="Xiong Q."/>
            <person name="Wan A.T.-Y."/>
            <person name="Liu X.-Y."/>
            <person name="Fung C.S.-H."/>
            <person name="Xiao X."/>
            <person name="Malainual N."/>
            <person name="Hou J."/>
            <person name="Wang L."/>
            <person name="Wang M."/>
            <person name="Yang K."/>
            <person name="Cui Y."/>
            <person name="Leung E."/>
            <person name="Nong W."/>
            <person name="Shin S.-K."/>
            <person name="Au S."/>
            <person name="Jeong K.Y."/>
            <person name="Chew F.T."/>
            <person name="Hui J."/>
            <person name="Leung T.F."/>
            <person name="Tungtrongchitr A."/>
            <person name="Zhong N."/>
            <person name="Liu Z."/>
            <person name="Tsui S."/>
        </authorList>
    </citation>
    <scope>NUCLEOTIDE SEQUENCE</scope>
    <source>
        <strain evidence="2">Derf</strain>
        <tissue evidence="2">Whole organism</tissue>
    </source>
</reference>
<evidence type="ECO:0000256" key="1">
    <source>
        <dbReference type="SAM" id="MobiDB-lite"/>
    </source>
</evidence>
<name>A0A922I2S6_DERFA</name>
<reference evidence="2" key="1">
    <citation type="submission" date="2013-05" db="EMBL/GenBank/DDBJ databases">
        <authorList>
            <person name="Yim A.K.Y."/>
            <person name="Chan T.F."/>
            <person name="Ji K.M."/>
            <person name="Liu X.Y."/>
            <person name="Zhou J.W."/>
            <person name="Li R.Q."/>
            <person name="Yang K.Y."/>
            <person name="Li J."/>
            <person name="Li M."/>
            <person name="Law P.T.W."/>
            <person name="Wu Y.L."/>
            <person name="Cai Z.L."/>
            <person name="Qin H."/>
            <person name="Bao Y."/>
            <person name="Leung R.K.K."/>
            <person name="Ng P.K.S."/>
            <person name="Zou J."/>
            <person name="Zhong X.J."/>
            <person name="Ran P.X."/>
            <person name="Zhong N.S."/>
            <person name="Liu Z.G."/>
            <person name="Tsui S.K.W."/>
        </authorList>
    </citation>
    <scope>NUCLEOTIDE SEQUENCE</scope>
    <source>
        <strain evidence="2">Derf</strain>
        <tissue evidence="2">Whole organism</tissue>
    </source>
</reference>
<feature type="compositionally biased region" description="Polar residues" evidence="1">
    <location>
        <begin position="1"/>
        <end position="20"/>
    </location>
</feature>
<dbReference type="InterPro" id="IPR038308">
    <property type="entry name" value="RFXAP_C_sf"/>
</dbReference>
<evidence type="ECO:0000313" key="2">
    <source>
        <dbReference type="EMBL" id="KAH9521164.1"/>
    </source>
</evidence>
<keyword evidence="3" id="KW-1185">Reference proteome</keyword>
<evidence type="ECO:0000313" key="3">
    <source>
        <dbReference type="Proteomes" id="UP000790347"/>
    </source>
</evidence>
<gene>
    <name evidence="2" type="ORF">DERF_004835</name>
</gene>
<feature type="compositionally biased region" description="Low complexity" evidence="1">
    <location>
        <begin position="46"/>
        <end position="57"/>
    </location>
</feature>
<protein>
    <submittedName>
        <fullName evidence="2">Uncharacterized protein</fullName>
    </submittedName>
</protein>
<feature type="compositionally biased region" description="Low complexity" evidence="1">
    <location>
        <begin position="21"/>
        <end position="35"/>
    </location>
</feature>
<dbReference type="AlphaFoldDB" id="A0A922I2S6"/>
<sequence>MNPKTSSPSSSDNKLITNETSSSSMIQSSSSSSSSAATEKTNQFYSQQQNSSSSSSSDGTLIAGDCHSTVLESNSDANLHKQIKDILNQKKMKLMNSPEVVAILRRIQHEQRQHSK</sequence>
<proteinExistence type="predicted"/>
<dbReference type="Proteomes" id="UP000790347">
    <property type="component" value="Unassembled WGS sequence"/>
</dbReference>
<comment type="caution">
    <text evidence="2">The sequence shown here is derived from an EMBL/GenBank/DDBJ whole genome shotgun (WGS) entry which is preliminary data.</text>
</comment>
<organism evidence="2 3">
    <name type="scientific">Dermatophagoides farinae</name>
    <name type="common">American house dust mite</name>
    <dbReference type="NCBI Taxonomy" id="6954"/>
    <lineage>
        <taxon>Eukaryota</taxon>
        <taxon>Metazoa</taxon>
        <taxon>Ecdysozoa</taxon>
        <taxon>Arthropoda</taxon>
        <taxon>Chelicerata</taxon>
        <taxon>Arachnida</taxon>
        <taxon>Acari</taxon>
        <taxon>Acariformes</taxon>
        <taxon>Sarcoptiformes</taxon>
        <taxon>Astigmata</taxon>
        <taxon>Psoroptidia</taxon>
        <taxon>Analgoidea</taxon>
        <taxon>Pyroglyphidae</taxon>
        <taxon>Dermatophagoidinae</taxon>
        <taxon>Dermatophagoides</taxon>
    </lineage>
</organism>
<accession>A0A922I2S6</accession>
<feature type="region of interest" description="Disordered" evidence="1">
    <location>
        <begin position="1"/>
        <end position="63"/>
    </location>
</feature>
<feature type="compositionally biased region" description="Polar residues" evidence="1">
    <location>
        <begin position="36"/>
        <end position="45"/>
    </location>
</feature>
<dbReference type="Gene3D" id="6.10.290.30">
    <property type="entry name" value="Regulatory factor X-associated C-terminal binding domain"/>
    <property type="match status" value="1"/>
</dbReference>
<dbReference type="EMBL" id="ASGP02000002">
    <property type="protein sequence ID" value="KAH9521164.1"/>
    <property type="molecule type" value="Genomic_DNA"/>
</dbReference>